<comment type="similarity">
    <text evidence="1">Belongs to the short-chain dehydrogenases/reductases (SDR) family.</text>
</comment>
<dbReference type="Gene3D" id="3.40.50.720">
    <property type="entry name" value="NAD(P)-binding Rossmann-like Domain"/>
    <property type="match status" value="1"/>
</dbReference>
<dbReference type="EMBL" id="FYDG01000016">
    <property type="protein sequence ID" value="SNB81679.1"/>
    <property type="molecule type" value="Genomic_DNA"/>
</dbReference>
<dbReference type="SUPFAM" id="SSF51735">
    <property type="entry name" value="NAD(P)-binding Rossmann-fold domains"/>
    <property type="match status" value="1"/>
</dbReference>
<protein>
    <submittedName>
        <fullName evidence="3">Uncharacterized oxidoreductase</fullName>
    </submittedName>
</protein>
<dbReference type="InterPro" id="IPR036291">
    <property type="entry name" value="NAD(P)-bd_dom_sf"/>
</dbReference>
<evidence type="ECO:0000313" key="4">
    <source>
        <dbReference type="Proteomes" id="UP000198418"/>
    </source>
</evidence>
<evidence type="ECO:0000313" key="3">
    <source>
        <dbReference type="EMBL" id="SNB81679.1"/>
    </source>
</evidence>
<gene>
    <name evidence="3" type="ORF">SAMN06265338_11629</name>
</gene>
<dbReference type="Proteomes" id="UP000198418">
    <property type="component" value="Unassembled WGS sequence"/>
</dbReference>
<dbReference type="AlphaFoldDB" id="A0A212S8L9"/>
<keyword evidence="2" id="KW-0560">Oxidoreductase</keyword>
<dbReference type="PANTHER" id="PTHR44196:SF1">
    <property type="entry name" value="DEHYDROGENASE_REDUCTASE SDR FAMILY MEMBER 7B"/>
    <property type="match status" value="1"/>
</dbReference>
<dbReference type="PRINTS" id="PR00081">
    <property type="entry name" value="GDHRDH"/>
</dbReference>
<evidence type="ECO:0000256" key="1">
    <source>
        <dbReference type="ARBA" id="ARBA00006484"/>
    </source>
</evidence>
<dbReference type="Pfam" id="PF00106">
    <property type="entry name" value="adh_short"/>
    <property type="match status" value="1"/>
</dbReference>
<keyword evidence="4" id="KW-1185">Reference proteome</keyword>
<dbReference type="InterPro" id="IPR002347">
    <property type="entry name" value="SDR_fam"/>
</dbReference>
<dbReference type="RefSeq" id="WP_088522216.1">
    <property type="nucleotide sequence ID" value="NZ_FYDG01000016.1"/>
</dbReference>
<evidence type="ECO:0000256" key="2">
    <source>
        <dbReference type="ARBA" id="ARBA00023002"/>
    </source>
</evidence>
<organism evidence="3 4">
    <name type="scientific">Rhodoblastus acidophilus</name>
    <name type="common">Rhodopseudomonas acidophila</name>
    <dbReference type="NCBI Taxonomy" id="1074"/>
    <lineage>
        <taxon>Bacteria</taxon>
        <taxon>Pseudomonadati</taxon>
        <taxon>Pseudomonadota</taxon>
        <taxon>Alphaproteobacteria</taxon>
        <taxon>Hyphomicrobiales</taxon>
        <taxon>Rhodoblastaceae</taxon>
        <taxon>Rhodoblastus</taxon>
    </lineage>
</organism>
<sequence length="252" mass="26804">MQMTGNTIFLTGGASGIGRGLAEAFFARGNTVVIGGRRKALLEEVAAANPGMGFIEMDVENPASIAAAATELTARYPALNVLINNAGIMPFDNAGGQIDEAVARRIVDTNLLGPILLTSALIEHLKRQPRATIIHNTSILAYLPLAPTAVYSATKAALHSYALSQRFMLRDTSVKVQEIAPPWVDTDLIKRSGDPRAMPLDAFIAQTMAGLETEDEEVIVEAARPLRANQGPNEHALINGFNASLIANPIPV</sequence>
<dbReference type="PROSITE" id="PS00061">
    <property type="entry name" value="ADH_SHORT"/>
    <property type="match status" value="1"/>
</dbReference>
<dbReference type="GO" id="GO:0016491">
    <property type="term" value="F:oxidoreductase activity"/>
    <property type="evidence" value="ECO:0007669"/>
    <property type="project" value="UniProtKB-KW"/>
</dbReference>
<dbReference type="PANTHER" id="PTHR44196">
    <property type="entry name" value="DEHYDROGENASE/REDUCTASE SDR FAMILY MEMBER 7B"/>
    <property type="match status" value="1"/>
</dbReference>
<name>A0A212S8L9_RHOAC</name>
<dbReference type="OrthoDB" id="9810734at2"/>
<reference evidence="4" key="1">
    <citation type="submission" date="2017-06" db="EMBL/GenBank/DDBJ databases">
        <authorList>
            <person name="Varghese N."/>
            <person name="Submissions S."/>
        </authorList>
    </citation>
    <scope>NUCLEOTIDE SEQUENCE [LARGE SCALE GENOMIC DNA]</scope>
    <source>
        <strain evidence="4">DSM 137</strain>
    </source>
</reference>
<proteinExistence type="inferred from homology"/>
<accession>A0A212S8L9</accession>
<dbReference type="InterPro" id="IPR020904">
    <property type="entry name" value="Sc_DH/Rdtase_CS"/>
</dbReference>
<dbReference type="GO" id="GO:0016020">
    <property type="term" value="C:membrane"/>
    <property type="evidence" value="ECO:0007669"/>
    <property type="project" value="TreeGrafter"/>
</dbReference>